<evidence type="ECO:0000256" key="4">
    <source>
        <dbReference type="ARBA" id="ARBA00010561"/>
    </source>
</evidence>
<evidence type="ECO:0000256" key="16">
    <source>
        <dbReference type="ARBA" id="ARBA00032853"/>
    </source>
</evidence>
<dbReference type="PANTHER" id="PTHR34148">
    <property type="entry name" value="ADENOSYLCOBINAMIDE-GDP RIBAZOLETRANSFERASE"/>
    <property type="match status" value="1"/>
</dbReference>
<keyword evidence="9 19" id="KW-0808">Transferase</keyword>
<evidence type="ECO:0000256" key="12">
    <source>
        <dbReference type="ARBA" id="ARBA00022989"/>
    </source>
</evidence>
<dbReference type="AlphaFoldDB" id="A0A3E2TSW2"/>
<dbReference type="InterPro" id="IPR003805">
    <property type="entry name" value="CobS"/>
</dbReference>
<reference evidence="20 21" key="1">
    <citation type="submission" date="2018-08" db="EMBL/GenBank/DDBJ databases">
        <title>A genome reference for cultivated species of the human gut microbiota.</title>
        <authorList>
            <person name="Zou Y."/>
            <person name="Xue W."/>
            <person name="Luo G."/>
        </authorList>
    </citation>
    <scope>NUCLEOTIDE SEQUENCE [LARGE SCALE GENOMIC DNA]</scope>
    <source>
        <strain evidence="20 21">AF45-17</strain>
    </source>
</reference>
<evidence type="ECO:0000256" key="3">
    <source>
        <dbReference type="ARBA" id="ARBA00004663"/>
    </source>
</evidence>
<evidence type="ECO:0000256" key="5">
    <source>
        <dbReference type="ARBA" id="ARBA00013200"/>
    </source>
</evidence>
<evidence type="ECO:0000256" key="13">
    <source>
        <dbReference type="ARBA" id="ARBA00023136"/>
    </source>
</evidence>
<dbReference type="GO" id="GO:0051073">
    <property type="term" value="F:adenosylcobinamide-GDP ribazoletransferase activity"/>
    <property type="evidence" value="ECO:0007669"/>
    <property type="project" value="UniProtKB-UniRule"/>
</dbReference>
<evidence type="ECO:0000256" key="8">
    <source>
        <dbReference type="ARBA" id="ARBA00022573"/>
    </source>
</evidence>
<feature type="transmembrane region" description="Helical" evidence="19">
    <location>
        <begin position="28"/>
        <end position="52"/>
    </location>
</feature>
<evidence type="ECO:0000256" key="1">
    <source>
        <dbReference type="ARBA" id="ARBA00001946"/>
    </source>
</evidence>
<keyword evidence="13 19" id="KW-0472">Membrane</keyword>
<evidence type="ECO:0000313" key="21">
    <source>
        <dbReference type="Proteomes" id="UP000260773"/>
    </source>
</evidence>
<keyword evidence="10 19" id="KW-0812">Transmembrane</keyword>
<feature type="transmembrane region" description="Helical" evidence="19">
    <location>
        <begin position="132"/>
        <end position="154"/>
    </location>
</feature>
<comment type="catalytic activity">
    <reaction evidence="17 19">
        <text>alpha-ribazole + adenosylcob(III)inamide-GDP = adenosylcob(III)alamin + GMP + H(+)</text>
        <dbReference type="Rhea" id="RHEA:16049"/>
        <dbReference type="ChEBI" id="CHEBI:10329"/>
        <dbReference type="ChEBI" id="CHEBI:15378"/>
        <dbReference type="ChEBI" id="CHEBI:18408"/>
        <dbReference type="ChEBI" id="CHEBI:58115"/>
        <dbReference type="ChEBI" id="CHEBI:60487"/>
        <dbReference type="EC" id="2.7.8.26"/>
    </reaction>
</comment>
<dbReference type="Proteomes" id="UP000260773">
    <property type="component" value="Unassembled WGS sequence"/>
</dbReference>
<evidence type="ECO:0000256" key="9">
    <source>
        <dbReference type="ARBA" id="ARBA00022679"/>
    </source>
</evidence>
<dbReference type="GO" id="GO:0005886">
    <property type="term" value="C:plasma membrane"/>
    <property type="evidence" value="ECO:0007669"/>
    <property type="project" value="UniProtKB-SubCell"/>
</dbReference>
<keyword evidence="11 19" id="KW-0460">Magnesium</keyword>
<comment type="function">
    <text evidence="14 19">Joins adenosylcobinamide-GDP and alpha-ribazole to generate adenosylcobalamin (Ado-cobalamin). Also synthesizes adenosylcobalamin 5'-phosphate from adenosylcobinamide-GDP and alpha-ribazole 5'-phosphate.</text>
</comment>
<dbReference type="PANTHER" id="PTHR34148:SF1">
    <property type="entry name" value="ADENOSYLCOBINAMIDE-GDP RIBAZOLETRANSFERASE"/>
    <property type="match status" value="1"/>
</dbReference>
<evidence type="ECO:0000256" key="14">
    <source>
        <dbReference type="ARBA" id="ARBA00025228"/>
    </source>
</evidence>
<evidence type="ECO:0000256" key="19">
    <source>
        <dbReference type="HAMAP-Rule" id="MF_00719"/>
    </source>
</evidence>
<evidence type="ECO:0000256" key="18">
    <source>
        <dbReference type="ARBA" id="ARBA00049504"/>
    </source>
</evidence>
<accession>A0A3E2TSW2</accession>
<proteinExistence type="inferred from homology"/>
<evidence type="ECO:0000313" key="20">
    <source>
        <dbReference type="EMBL" id="RGB82128.1"/>
    </source>
</evidence>
<gene>
    <name evidence="19" type="primary">cobS</name>
    <name evidence="20" type="ORF">DW070_00890</name>
</gene>
<comment type="subcellular location">
    <subcellularLocation>
        <location evidence="2 19">Cell membrane</location>
        <topology evidence="2 19">Multi-pass membrane protein</topology>
    </subcellularLocation>
</comment>
<evidence type="ECO:0000256" key="10">
    <source>
        <dbReference type="ARBA" id="ARBA00022692"/>
    </source>
</evidence>
<protein>
    <recommendedName>
        <fullName evidence="6 19">Adenosylcobinamide-GDP ribazoletransferase</fullName>
        <ecNumber evidence="5 19">2.7.8.26</ecNumber>
    </recommendedName>
    <alternativeName>
        <fullName evidence="16 19">Cobalamin synthase</fullName>
    </alternativeName>
    <alternativeName>
        <fullName evidence="15 19">Cobalamin-5'-phosphate synthase</fullName>
    </alternativeName>
</protein>
<dbReference type="UniPathway" id="UPA00148">
    <property type="reaction ID" value="UER00238"/>
</dbReference>
<evidence type="ECO:0000256" key="11">
    <source>
        <dbReference type="ARBA" id="ARBA00022842"/>
    </source>
</evidence>
<feature type="transmembrane region" description="Helical" evidence="19">
    <location>
        <begin position="58"/>
        <end position="78"/>
    </location>
</feature>
<dbReference type="GO" id="GO:0008818">
    <property type="term" value="F:cobalamin 5'-phosphate synthase activity"/>
    <property type="evidence" value="ECO:0007669"/>
    <property type="project" value="UniProtKB-UniRule"/>
</dbReference>
<organism evidence="20 21">
    <name type="scientific">Coprococcus catus</name>
    <dbReference type="NCBI Taxonomy" id="116085"/>
    <lineage>
        <taxon>Bacteria</taxon>
        <taxon>Bacillati</taxon>
        <taxon>Bacillota</taxon>
        <taxon>Clostridia</taxon>
        <taxon>Lachnospirales</taxon>
        <taxon>Lachnospiraceae</taxon>
        <taxon>Coprococcus</taxon>
    </lineage>
</organism>
<comment type="catalytic activity">
    <reaction evidence="18 19">
        <text>alpha-ribazole 5'-phosphate + adenosylcob(III)inamide-GDP = adenosylcob(III)alamin 5'-phosphate + GMP + H(+)</text>
        <dbReference type="Rhea" id="RHEA:23560"/>
        <dbReference type="ChEBI" id="CHEBI:15378"/>
        <dbReference type="ChEBI" id="CHEBI:57918"/>
        <dbReference type="ChEBI" id="CHEBI:58115"/>
        <dbReference type="ChEBI" id="CHEBI:60487"/>
        <dbReference type="ChEBI" id="CHEBI:60493"/>
        <dbReference type="EC" id="2.7.8.26"/>
    </reaction>
</comment>
<dbReference type="Pfam" id="PF02654">
    <property type="entry name" value="CobS"/>
    <property type="match status" value="1"/>
</dbReference>
<dbReference type="HAMAP" id="MF_00719">
    <property type="entry name" value="CobS"/>
    <property type="match status" value="1"/>
</dbReference>
<evidence type="ECO:0000256" key="15">
    <source>
        <dbReference type="ARBA" id="ARBA00032605"/>
    </source>
</evidence>
<dbReference type="EC" id="2.7.8.26" evidence="5 19"/>
<evidence type="ECO:0000256" key="7">
    <source>
        <dbReference type="ARBA" id="ARBA00022475"/>
    </source>
</evidence>
<keyword evidence="7 19" id="KW-1003">Cell membrane</keyword>
<feature type="transmembrane region" description="Helical" evidence="19">
    <location>
        <begin position="99"/>
        <end position="120"/>
    </location>
</feature>
<keyword evidence="12 19" id="KW-1133">Transmembrane helix</keyword>
<comment type="pathway">
    <text evidence="3 19">Cofactor biosynthesis; adenosylcobalamin biosynthesis; adenosylcobalamin from cob(II)yrinate a,c-diamide: step 7/7.</text>
</comment>
<keyword evidence="8 19" id="KW-0169">Cobalamin biosynthesis</keyword>
<evidence type="ECO:0000256" key="2">
    <source>
        <dbReference type="ARBA" id="ARBA00004651"/>
    </source>
</evidence>
<feature type="transmembrane region" description="Helical" evidence="19">
    <location>
        <begin position="227"/>
        <end position="250"/>
    </location>
</feature>
<dbReference type="RefSeq" id="WP_015513565.1">
    <property type="nucleotide sequence ID" value="NZ_JAQDKA010000013.1"/>
</dbReference>
<evidence type="ECO:0000256" key="6">
    <source>
        <dbReference type="ARBA" id="ARBA00015850"/>
    </source>
</evidence>
<dbReference type="GO" id="GO:0009236">
    <property type="term" value="P:cobalamin biosynthetic process"/>
    <property type="evidence" value="ECO:0007669"/>
    <property type="project" value="UniProtKB-UniRule"/>
</dbReference>
<evidence type="ECO:0000256" key="17">
    <source>
        <dbReference type="ARBA" id="ARBA00048623"/>
    </source>
</evidence>
<feature type="transmembrane region" description="Helical" evidence="19">
    <location>
        <begin position="175"/>
        <end position="207"/>
    </location>
</feature>
<comment type="caution">
    <text evidence="20">The sequence shown here is derived from an EMBL/GenBank/DDBJ whole genome shotgun (WGS) entry which is preliminary data.</text>
</comment>
<dbReference type="EMBL" id="QVEP01000002">
    <property type="protein sequence ID" value="RGB82128.1"/>
    <property type="molecule type" value="Genomic_DNA"/>
</dbReference>
<comment type="similarity">
    <text evidence="4 19">Belongs to the CobS family.</text>
</comment>
<sequence>MQSLIIAFAMYSKIPMPRADWNDKNMRYAFCWFPVIGLVIGLVELAVFYILTKWQAGSVFRGVCLMAVPLLVTGGIHLDGFMDTTDARSSYGDREKKLAILKDSHVGAFAVIGCSFYLILSAGAWSEIDAKGIVVMAMAFVLERAFSGLAAVNFKGARKDGMLTAFREPARKRTVTVVLAAEAVISAIVMCYLWLPVGLLCSLGAVLTFVYYYKMAMKEFGGTTGDLAGWFLQTCELVMLMLTVVGKIILA</sequence>
<comment type="cofactor">
    <cofactor evidence="1 19">
        <name>Mg(2+)</name>
        <dbReference type="ChEBI" id="CHEBI:18420"/>
    </cofactor>
</comment>
<name>A0A3E2TSW2_9FIRM</name>